<evidence type="ECO:0000313" key="8">
    <source>
        <dbReference type="Proteomes" id="UP000706172"/>
    </source>
</evidence>
<dbReference type="PROSITE" id="PS50112">
    <property type="entry name" value="PAS"/>
    <property type="match status" value="1"/>
</dbReference>
<keyword evidence="2" id="KW-0067">ATP-binding</keyword>
<evidence type="ECO:0000256" key="2">
    <source>
        <dbReference type="ARBA" id="ARBA00022840"/>
    </source>
</evidence>
<dbReference type="PANTHER" id="PTHR32071">
    <property type="entry name" value="TRANSCRIPTIONAL REGULATORY PROTEIN"/>
    <property type="match status" value="1"/>
</dbReference>
<dbReference type="Proteomes" id="UP000706172">
    <property type="component" value="Unassembled WGS sequence"/>
</dbReference>
<keyword evidence="4" id="KW-0804">Transcription</keyword>
<dbReference type="CDD" id="cd00130">
    <property type="entry name" value="PAS"/>
    <property type="match status" value="1"/>
</dbReference>
<accession>A0A931D1J2</accession>
<protein>
    <submittedName>
        <fullName evidence="7">Sigma 54-interacting transcriptional regulator</fullName>
    </submittedName>
</protein>
<feature type="domain" description="Sigma-54 factor interaction" evidence="5">
    <location>
        <begin position="144"/>
        <end position="373"/>
    </location>
</feature>
<dbReference type="SMART" id="SM00382">
    <property type="entry name" value="AAA"/>
    <property type="match status" value="1"/>
</dbReference>
<keyword evidence="1" id="KW-0547">Nucleotide-binding</keyword>
<dbReference type="Pfam" id="PF13426">
    <property type="entry name" value="PAS_9"/>
    <property type="match status" value="1"/>
</dbReference>
<dbReference type="PROSITE" id="PS00675">
    <property type="entry name" value="SIGMA54_INTERACT_1"/>
    <property type="match status" value="1"/>
</dbReference>
<dbReference type="SUPFAM" id="SSF55785">
    <property type="entry name" value="PYP-like sensor domain (PAS domain)"/>
    <property type="match status" value="1"/>
</dbReference>
<dbReference type="Pfam" id="PF25601">
    <property type="entry name" value="AAA_lid_14"/>
    <property type="match status" value="1"/>
</dbReference>
<dbReference type="InterPro" id="IPR025944">
    <property type="entry name" value="Sigma_54_int_dom_CS"/>
</dbReference>
<dbReference type="InterPro" id="IPR058031">
    <property type="entry name" value="AAA_lid_NorR"/>
</dbReference>
<dbReference type="InterPro" id="IPR009057">
    <property type="entry name" value="Homeodomain-like_sf"/>
</dbReference>
<dbReference type="Pfam" id="PF00158">
    <property type="entry name" value="Sigma54_activat"/>
    <property type="match status" value="1"/>
</dbReference>
<dbReference type="GO" id="GO:0006355">
    <property type="term" value="P:regulation of DNA-templated transcription"/>
    <property type="evidence" value="ECO:0007669"/>
    <property type="project" value="InterPro"/>
</dbReference>
<dbReference type="InterPro" id="IPR027417">
    <property type="entry name" value="P-loop_NTPase"/>
</dbReference>
<dbReference type="EMBL" id="JACCQK010000741">
    <property type="protein sequence ID" value="MBG0780463.1"/>
    <property type="molecule type" value="Genomic_DNA"/>
</dbReference>
<keyword evidence="3" id="KW-0805">Transcription regulation</keyword>
<dbReference type="Gene3D" id="3.40.50.300">
    <property type="entry name" value="P-loop containing nucleotide triphosphate hydrolases"/>
    <property type="match status" value="1"/>
</dbReference>
<dbReference type="InterPro" id="IPR002078">
    <property type="entry name" value="Sigma_54_int"/>
</dbReference>
<evidence type="ECO:0000256" key="4">
    <source>
        <dbReference type="ARBA" id="ARBA00023163"/>
    </source>
</evidence>
<dbReference type="PRINTS" id="PR01590">
    <property type="entry name" value="HTHFIS"/>
</dbReference>
<evidence type="ECO:0000259" key="6">
    <source>
        <dbReference type="PROSITE" id="PS50112"/>
    </source>
</evidence>
<dbReference type="SUPFAM" id="SSF46689">
    <property type="entry name" value="Homeodomain-like"/>
    <property type="match status" value="1"/>
</dbReference>
<dbReference type="SUPFAM" id="SSF52540">
    <property type="entry name" value="P-loop containing nucleoside triphosphate hydrolases"/>
    <property type="match status" value="1"/>
</dbReference>
<dbReference type="GO" id="GO:0043565">
    <property type="term" value="F:sequence-specific DNA binding"/>
    <property type="evidence" value="ECO:0007669"/>
    <property type="project" value="InterPro"/>
</dbReference>
<dbReference type="NCBIfam" id="TIGR00229">
    <property type="entry name" value="sensory_box"/>
    <property type="match status" value="1"/>
</dbReference>
<dbReference type="PROSITE" id="PS00688">
    <property type="entry name" value="SIGMA54_INTERACT_3"/>
    <property type="match status" value="1"/>
</dbReference>
<feature type="domain" description="PAS" evidence="6">
    <location>
        <begin position="12"/>
        <end position="57"/>
    </location>
</feature>
<proteinExistence type="predicted"/>
<dbReference type="Gene3D" id="1.10.8.60">
    <property type="match status" value="1"/>
</dbReference>
<dbReference type="Gene3D" id="3.30.450.20">
    <property type="entry name" value="PAS domain"/>
    <property type="match status" value="1"/>
</dbReference>
<dbReference type="InterPro" id="IPR025662">
    <property type="entry name" value="Sigma_54_int_dom_ATP-bd_1"/>
</dbReference>
<dbReference type="Pfam" id="PF02954">
    <property type="entry name" value="HTH_8"/>
    <property type="match status" value="1"/>
</dbReference>
<reference evidence="7" key="1">
    <citation type="submission" date="2020-07" db="EMBL/GenBank/DDBJ databases">
        <title>Severe corrosion of carbon steel in oil field produced water can be linked to methanogenic archaea containing a special type of NiFe hydrogenase.</title>
        <authorList>
            <person name="Lahme S."/>
            <person name="Mand J."/>
            <person name="Longwell J."/>
            <person name="Smith R."/>
            <person name="Enning D."/>
        </authorList>
    </citation>
    <scope>NUCLEOTIDE SEQUENCE</scope>
    <source>
        <strain evidence="7">MIC098Bin6</strain>
    </source>
</reference>
<dbReference type="CDD" id="cd00009">
    <property type="entry name" value="AAA"/>
    <property type="match status" value="1"/>
</dbReference>
<dbReference type="Gene3D" id="1.10.10.60">
    <property type="entry name" value="Homeodomain-like"/>
    <property type="match status" value="1"/>
</dbReference>
<gene>
    <name evidence="7" type="ORF">H0S81_11120</name>
</gene>
<dbReference type="AlphaFoldDB" id="A0A931D1J2"/>
<evidence type="ECO:0000256" key="1">
    <source>
        <dbReference type="ARBA" id="ARBA00022741"/>
    </source>
</evidence>
<dbReference type="PROSITE" id="PS50045">
    <property type="entry name" value="SIGMA54_INTERACT_4"/>
    <property type="match status" value="1"/>
</dbReference>
<dbReference type="SMART" id="SM00091">
    <property type="entry name" value="PAS"/>
    <property type="match status" value="1"/>
</dbReference>
<dbReference type="InterPro" id="IPR003593">
    <property type="entry name" value="AAA+_ATPase"/>
</dbReference>
<dbReference type="FunFam" id="3.40.50.300:FF:000006">
    <property type="entry name" value="DNA-binding transcriptional regulator NtrC"/>
    <property type="match status" value="1"/>
</dbReference>
<dbReference type="InterPro" id="IPR000014">
    <property type="entry name" value="PAS"/>
</dbReference>
<evidence type="ECO:0000256" key="3">
    <source>
        <dbReference type="ARBA" id="ARBA00023015"/>
    </source>
</evidence>
<dbReference type="InterPro" id="IPR035965">
    <property type="entry name" value="PAS-like_dom_sf"/>
</dbReference>
<organism evidence="7 8">
    <name type="scientific">Desulfotignum balticum</name>
    <dbReference type="NCBI Taxonomy" id="115781"/>
    <lineage>
        <taxon>Bacteria</taxon>
        <taxon>Pseudomonadati</taxon>
        <taxon>Thermodesulfobacteriota</taxon>
        <taxon>Desulfobacteria</taxon>
        <taxon>Desulfobacterales</taxon>
        <taxon>Desulfobacteraceae</taxon>
        <taxon>Desulfotignum</taxon>
    </lineage>
</organism>
<comment type="caution">
    <text evidence="7">The sequence shown here is derived from an EMBL/GenBank/DDBJ whole genome shotgun (WGS) entry which is preliminary data.</text>
</comment>
<dbReference type="GO" id="GO:0005524">
    <property type="term" value="F:ATP binding"/>
    <property type="evidence" value="ECO:0007669"/>
    <property type="project" value="UniProtKB-KW"/>
</dbReference>
<evidence type="ECO:0000313" key="7">
    <source>
        <dbReference type="EMBL" id="MBG0780463.1"/>
    </source>
</evidence>
<name>A0A931D1J2_9BACT</name>
<sequence length="449" mass="50109">MIDPKKISGPLTQETTQIILECISDGVFTIDYNWEITSFNRAAEEITGISRKEAIGRHCWEVFRSNMCEAECALKKTMEEGKPYVSTSAYIIDSSQKKIPISVSTSLLIDKHGEVLGGVEIFRDHSLVEALRKQLSASFHVEDIVSNSNAMKKIFTILPQISQSDATVLIEGETGTGKELMARAIHNMGPRKDQPFMAINCGALPDTLLESELFGYKKGAFTHAVKDKPGKFALARGGTVFLDEIGDTSPAFQVSLLRVLQEHEYTPLGGVEKEETDVRIIAATNRDLSELMEADQFRQDLYYRVNVVKLFLPPLRQRMEDVPLLVERFVSKLNLRQGKFIQGIDHAVLASLMSHTFPGNIRELENIIEHAFVLCQEGIISCDHLPGFLVQKKQTPCQAPVDDPVKAAQINLISDALARNNYNRNAAAKDLGIHKSTLFRRIKKLGIKL</sequence>
<evidence type="ECO:0000259" key="5">
    <source>
        <dbReference type="PROSITE" id="PS50045"/>
    </source>
</evidence>
<dbReference type="InterPro" id="IPR002197">
    <property type="entry name" value="HTH_Fis"/>
</dbReference>